<evidence type="ECO:0000256" key="4">
    <source>
        <dbReference type="ARBA" id="ARBA00022692"/>
    </source>
</evidence>
<dbReference type="InterPro" id="IPR001898">
    <property type="entry name" value="SLC13A/DASS"/>
</dbReference>
<evidence type="ECO:0000256" key="1">
    <source>
        <dbReference type="ARBA" id="ARBA00004141"/>
    </source>
</evidence>
<keyword evidence="3" id="KW-0813">Transport</keyword>
<evidence type="ECO:0000256" key="2">
    <source>
        <dbReference type="ARBA" id="ARBA00006772"/>
    </source>
</evidence>
<reference evidence="9" key="1">
    <citation type="submission" date="2025-08" db="UniProtKB">
        <authorList>
            <consortium name="RefSeq"/>
        </authorList>
    </citation>
    <scope>IDENTIFICATION</scope>
    <source>
        <tissue evidence="9">Gonad</tissue>
    </source>
</reference>
<proteinExistence type="inferred from homology"/>
<dbReference type="CDD" id="cd01115">
    <property type="entry name" value="SLC13_permease"/>
    <property type="match status" value="1"/>
</dbReference>
<dbReference type="AlphaFoldDB" id="A0A6P5AK67"/>
<dbReference type="KEGG" id="bbel:109487106"/>
<evidence type="ECO:0000256" key="5">
    <source>
        <dbReference type="ARBA" id="ARBA00022989"/>
    </source>
</evidence>
<sequence length="633" mass="69695">MGCKATLRELFSFKTSVVFWLVPIAACPLPITYAWTEFYMPAACAYVIIIMAAYWMFEVVPLAVTALLPMILFPVMGIQPSSEVCLNYLKDNSVLLLGGLLVAIAVEKCNLHSRIALRILLLVGSELQWVMFGFMAATGLLSMWISNTAAAAMMTPIGQAVLDQLFSEERRRLQEETEDECSPLIIADEDIENNHHIVPSPTLENEHQSNTYGSVMEVTVQPQDESHLSVDLQMDDKSVGTENETVRQLKMRKAMLLCVAYAANIGGIATLPGTPTNIIVAEQVQIAFPDSPGIDFATWFFFGFPVSVLCLFLAWSWLIVIFLGCRVWCQAKKSHSAQGVIRKAYNDLGNMTFAEKAVLFHFILLVLLWFFRDLSFVKLENGRVAGWTYFFRKKYAPEKIIYVTDSTPAVMVSFALFFFPSKPPRFLCCKRESDKASPGPVPALLDWRSVHEKMPWNVLLLLGGGFALADGVGVSGLSTWLAEQFTRLEGVPGWAICVLVCVFIALFTEVASNTASASIFLPILAKMAEALCVNPYFLMVPAGIAASFAFMLPVATPPNAIVFGYGKLTVPDMAKAGLAMNISCLLVLLVFINTLGIPVYGVHSFPEWVPSWPVCNASNITVPNATTATTVTF</sequence>
<feature type="transmembrane region" description="Helical" evidence="7">
    <location>
        <begin position="400"/>
        <end position="419"/>
    </location>
</feature>
<feature type="transmembrane region" description="Helical" evidence="7">
    <location>
        <begin position="299"/>
        <end position="329"/>
    </location>
</feature>
<dbReference type="PANTHER" id="PTHR10283:SF136">
    <property type="entry name" value="CITRATE TRANSPORTER-LIKE DOMAIN-CONTAINING PROTEIN"/>
    <property type="match status" value="1"/>
</dbReference>
<keyword evidence="6 7" id="KW-0472">Membrane</keyword>
<dbReference type="Pfam" id="PF00939">
    <property type="entry name" value="Na_sulph_symp"/>
    <property type="match status" value="1"/>
</dbReference>
<comment type="similarity">
    <text evidence="2">Belongs to the SLC13A/DASS transporter (TC 2.A.47) family. NADC subfamily.</text>
</comment>
<dbReference type="InterPro" id="IPR031312">
    <property type="entry name" value="Na/sul_symport_CS"/>
</dbReference>
<evidence type="ECO:0000313" key="9">
    <source>
        <dbReference type="RefSeq" id="XP_019646634.1"/>
    </source>
</evidence>
<dbReference type="OrthoDB" id="6493944at2759"/>
<evidence type="ECO:0000256" key="6">
    <source>
        <dbReference type="ARBA" id="ARBA00023136"/>
    </source>
</evidence>
<evidence type="ECO:0000313" key="8">
    <source>
        <dbReference type="Proteomes" id="UP000515135"/>
    </source>
</evidence>
<gene>
    <name evidence="9" type="primary">LOC109487106</name>
</gene>
<dbReference type="GO" id="GO:0015370">
    <property type="term" value="F:solute:sodium symporter activity"/>
    <property type="evidence" value="ECO:0007669"/>
    <property type="project" value="UniProtKB-ARBA"/>
</dbReference>
<feature type="transmembrane region" description="Helical" evidence="7">
    <location>
        <begin position="536"/>
        <end position="556"/>
    </location>
</feature>
<feature type="transmembrane region" description="Helical" evidence="7">
    <location>
        <begin position="43"/>
        <end position="68"/>
    </location>
</feature>
<organism evidence="8 9">
    <name type="scientific">Branchiostoma belcheri</name>
    <name type="common">Amphioxus</name>
    <dbReference type="NCBI Taxonomy" id="7741"/>
    <lineage>
        <taxon>Eukaryota</taxon>
        <taxon>Metazoa</taxon>
        <taxon>Chordata</taxon>
        <taxon>Cephalochordata</taxon>
        <taxon>Leptocardii</taxon>
        <taxon>Amphioxiformes</taxon>
        <taxon>Branchiostomatidae</taxon>
        <taxon>Branchiostoma</taxon>
    </lineage>
</organism>
<dbReference type="PANTHER" id="PTHR10283">
    <property type="entry name" value="SOLUTE CARRIER FAMILY 13 MEMBER"/>
    <property type="match status" value="1"/>
</dbReference>
<dbReference type="RefSeq" id="XP_019646634.1">
    <property type="nucleotide sequence ID" value="XM_019791075.1"/>
</dbReference>
<feature type="transmembrane region" description="Helical" evidence="7">
    <location>
        <begin position="493"/>
        <end position="524"/>
    </location>
</feature>
<feature type="transmembrane region" description="Helical" evidence="7">
    <location>
        <begin position="576"/>
        <end position="602"/>
    </location>
</feature>
<keyword evidence="8" id="KW-1185">Reference proteome</keyword>
<evidence type="ECO:0000256" key="7">
    <source>
        <dbReference type="SAM" id="Phobius"/>
    </source>
</evidence>
<feature type="transmembrane region" description="Helical" evidence="7">
    <location>
        <begin position="17"/>
        <end position="36"/>
    </location>
</feature>
<feature type="transmembrane region" description="Helical" evidence="7">
    <location>
        <begin position="350"/>
        <end position="371"/>
    </location>
</feature>
<dbReference type="GO" id="GO:0005886">
    <property type="term" value="C:plasma membrane"/>
    <property type="evidence" value="ECO:0007669"/>
    <property type="project" value="TreeGrafter"/>
</dbReference>
<keyword evidence="4 7" id="KW-0812">Transmembrane</keyword>
<dbReference type="PROSITE" id="PS01271">
    <property type="entry name" value="NA_SULFATE"/>
    <property type="match status" value="1"/>
</dbReference>
<name>A0A6P5AK67_BRABE</name>
<protein>
    <submittedName>
        <fullName evidence="9">Solute carrier family 13 member 2-like</fullName>
    </submittedName>
</protein>
<feature type="transmembrane region" description="Helical" evidence="7">
    <location>
        <begin position="254"/>
        <end position="271"/>
    </location>
</feature>
<dbReference type="GeneID" id="109487106"/>
<comment type="subcellular location">
    <subcellularLocation>
        <location evidence="1">Membrane</location>
        <topology evidence="1">Multi-pass membrane protein</topology>
    </subcellularLocation>
</comment>
<keyword evidence="5 7" id="KW-1133">Transmembrane helix</keyword>
<feature type="transmembrane region" description="Helical" evidence="7">
    <location>
        <begin position="458"/>
        <end position="481"/>
    </location>
</feature>
<evidence type="ECO:0000256" key="3">
    <source>
        <dbReference type="ARBA" id="ARBA00022448"/>
    </source>
</evidence>
<accession>A0A6P5AK67</accession>
<dbReference type="Proteomes" id="UP000515135">
    <property type="component" value="Unplaced"/>
</dbReference>